<evidence type="ECO:0000259" key="2">
    <source>
        <dbReference type="Pfam" id="PF00534"/>
    </source>
</evidence>
<evidence type="ECO:0000313" key="5">
    <source>
        <dbReference type="Proteomes" id="UP000218418"/>
    </source>
</evidence>
<dbReference type="GO" id="GO:0009103">
    <property type="term" value="P:lipopolysaccharide biosynthetic process"/>
    <property type="evidence" value="ECO:0007669"/>
    <property type="project" value="TreeGrafter"/>
</dbReference>
<dbReference type="InterPro" id="IPR001296">
    <property type="entry name" value="Glyco_trans_1"/>
</dbReference>
<dbReference type="Gene3D" id="3.40.50.2000">
    <property type="entry name" value="Glycogen Phosphorylase B"/>
    <property type="match status" value="2"/>
</dbReference>
<protein>
    <submittedName>
        <fullName evidence="4">Group 1 glycosyl transferase</fullName>
    </submittedName>
</protein>
<dbReference type="PANTHER" id="PTHR46401:SF2">
    <property type="entry name" value="GLYCOSYLTRANSFERASE WBBK-RELATED"/>
    <property type="match status" value="1"/>
</dbReference>
<evidence type="ECO:0000256" key="1">
    <source>
        <dbReference type="ARBA" id="ARBA00022679"/>
    </source>
</evidence>
<dbReference type="Pfam" id="PF13439">
    <property type="entry name" value="Glyco_transf_4"/>
    <property type="match status" value="1"/>
</dbReference>
<dbReference type="GO" id="GO:0016757">
    <property type="term" value="F:glycosyltransferase activity"/>
    <property type="evidence" value="ECO:0007669"/>
    <property type="project" value="InterPro"/>
</dbReference>
<dbReference type="Proteomes" id="UP000218418">
    <property type="component" value="Chromosome"/>
</dbReference>
<dbReference type="PANTHER" id="PTHR46401">
    <property type="entry name" value="GLYCOSYLTRANSFERASE WBBK-RELATED"/>
    <property type="match status" value="1"/>
</dbReference>
<keyword evidence="5" id="KW-1185">Reference proteome</keyword>
<evidence type="ECO:0000313" key="4">
    <source>
        <dbReference type="EMBL" id="BAY84262.1"/>
    </source>
</evidence>
<sequence>MFNFGFIVEQALGHVTHYQNLRYWVDKDVNIKPYWMPVGENTNDIWSKLPLIRNNWSLKVSLRTHDAIKSAIQLQTLDGLFLHTQTLGLFAIPLMHRIPTIISTDATPLNFDSIAAGYNHQVGTNFLAERIKYQWNKSTYNAAAAIVTWCKWSKDSLIHDYGIPDEKVIIIPPGVDLEKWHFQRNKNIESQENPLRLLFVGADFARKGGYTLLEAFLNGLEQDFILDIVTKDTNLKRELTGIRNLNIYCDLTPNNPRLKQLFAQADIFVFPTEADCFGIAVSEAMAAGLPVITTDIGGLSEQVEHGVNGLIIPPSDATALAIALRTLKNNPLKIASMAARSRQIAEKRLDARRNYTAVLKLMKNISQKPSASYRAKNLHHV</sequence>
<dbReference type="OrthoDB" id="5416057at2"/>
<reference evidence="4 5" key="1">
    <citation type="submission" date="2017-06" db="EMBL/GenBank/DDBJ databases">
        <title>Genome sequencing of cyanobaciteial culture collection at National Institute for Environmental Studies (NIES).</title>
        <authorList>
            <person name="Hirose Y."/>
            <person name="Shimura Y."/>
            <person name="Fujisawa T."/>
            <person name="Nakamura Y."/>
            <person name="Kawachi M."/>
        </authorList>
    </citation>
    <scope>NUCLEOTIDE SEQUENCE [LARGE SCALE GENOMIC DNA]</scope>
    <source>
        <strain evidence="4 5">NIES-267</strain>
    </source>
</reference>
<organism evidence="4 5">
    <name type="scientific">Calothrix parasitica NIES-267</name>
    <dbReference type="NCBI Taxonomy" id="1973488"/>
    <lineage>
        <taxon>Bacteria</taxon>
        <taxon>Bacillati</taxon>
        <taxon>Cyanobacteriota</taxon>
        <taxon>Cyanophyceae</taxon>
        <taxon>Nostocales</taxon>
        <taxon>Calotrichaceae</taxon>
        <taxon>Calothrix</taxon>
    </lineage>
</organism>
<dbReference type="EMBL" id="AP018227">
    <property type="protein sequence ID" value="BAY84262.1"/>
    <property type="molecule type" value="Genomic_DNA"/>
</dbReference>
<dbReference type="SUPFAM" id="SSF53756">
    <property type="entry name" value="UDP-Glycosyltransferase/glycogen phosphorylase"/>
    <property type="match status" value="1"/>
</dbReference>
<dbReference type="Pfam" id="PF00534">
    <property type="entry name" value="Glycos_transf_1"/>
    <property type="match status" value="1"/>
</dbReference>
<feature type="domain" description="Glycosyl transferase family 1" evidence="2">
    <location>
        <begin position="187"/>
        <end position="341"/>
    </location>
</feature>
<dbReference type="AlphaFoldDB" id="A0A1Z4LSQ2"/>
<dbReference type="InterPro" id="IPR028098">
    <property type="entry name" value="Glyco_trans_4-like_N"/>
</dbReference>
<accession>A0A1Z4LSQ2</accession>
<dbReference type="CDD" id="cd03801">
    <property type="entry name" value="GT4_PimA-like"/>
    <property type="match status" value="1"/>
</dbReference>
<evidence type="ECO:0000259" key="3">
    <source>
        <dbReference type="Pfam" id="PF13439"/>
    </source>
</evidence>
<feature type="domain" description="Glycosyltransferase subfamily 4-like N-terminal" evidence="3">
    <location>
        <begin position="51"/>
        <end position="179"/>
    </location>
</feature>
<proteinExistence type="predicted"/>
<keyword evidence="1 4" id="KW-0808">Transferase</keyword>
<gene>
    <name evidence="4" type="ORF">NIES267_37580</name>
</gene>
<name>A0A1Z4LSQ2_9CYAN</name>